<organism evidence="3 4">
    <name type="scientific">Chaetoceros tenuissimus</name>
    <dbReference type="NCBI Taxonomy" id="426638"/>
    <lineage>
        <taxon>Eukaryota</taxon>
        <taxon>Sar</taxon>
        <taxon>Stramenopiles</taxon>
        <taxon>Ochrophyta</taxon>
        <taxon>Bacillariophyta</taxon>
        <taxon>Coscinodiscophyceae</taxon>
        <taxon>Chaetocerotophycidae</taxon>
        <taxon>Chaetocerotales</taxon>
        <taxon>Chaetocerotaceae</taxon>
        <taxon>Chaetoceros</taxon>
    </lineage>
</organism>
<evidence type="ECO:0000313" key="3">
    <source>
        <dbReference type="EMBL" id="GFH60282.1"/>
    </source>
</evidence>
<accession>A0AAD3D9A5</accession>
<dbReference type="GO" id="GO:0006629">
    <property type="term" value="P:lipid metabolic process"/>
    <property type="evidence" value="ECO:0007669"/>
    <property type="project" value="InterPro"/>
</dbReference>
<keyword evidence="1" id="KW-0732">Signal</keyword>
<protein>
    <recommendedName>
        <fullName evidence="2">Fungal lipase-type domain-containing protein</fullName>
    </recommendedName>
</protein>
<dbReference type="Gene3D" id="3.40.50.1820">
    <property type="entry name" value="alpha/beta hydrolase"/>
    <property type="match status" value="1"/>
</dbReference>
<dbReference type="Pfam" id="PF01764">
    <property type="entry name" value="Lipase_3"/>
    <property type="match status" value="1"/>
</dbReference>
<evidence type="ECO:0000256" key="1">
    <source>
        <dbReference type="SAM" id="SignalP"/>
    </source>
</evidence>
<reference evidence="3 4" key="1">
    <citation type="journal article" date="2021" name="Sci. Rep.">
        <title>The genome of the diatom Chaetoceros tenuissimus carries an ancient integrated fragment of an extant virus.</title>
        <authorList>
            <person name="Hongo Y."/>
            <person name="Kimura K."/>
            <person name="Takaki Y."/>
            <person name="Yoshida Y."/>
            <person name="Baba S."/>
            <person name="Kobayashi G."/>
            <person name="Nagasaki K."/>
            <person name="Hano T."/>
            <person name="Tomaru Y."/>
        </authorList>
    </citation>
    <scope>NUCLEOTIDE SEQUENCE [LARGE SCALE GENOMIC DNA]</scope>
    <source>
        <strain evidence="3 4">NIES-3715</strain>
    </source>
</reference>
<dbReference type="InterPro" id="IPR002921">
    <property type="entry name" value="Fungal_lipase-type"/>
</dbReference>
<proteinExistence type="predicted"/>
<dbReference type="InterPro" id="IPR029058">
    <property type="entry name" value="AB_hydrolase_fold"/>
</dbReference>
<feature type="signal peptide" evidence="1">
    <location>
        <begin position="1"/>
        <end position="17"/>
    </location>
</feature>
<gene>
    <name evidence="3" type="ORF">CTEN210_16758</name>
</gene>
<evidence type="ECO:0000259" key="2">
    <source>
        <dbReference type="Pfam" id="PF01764"/>
    </source>
</evidence>
<dbReference type="SUPFAM" id="SSF53474">
    <property type="entry name" value="alpha/beta-Hydrolases"/>
    <property type="match status" value="1"/>
</dbReference>
<evidence type="ECO:0000313" key="4">
    <source>
        <dbReference type="Proteomes" id="UP001054902"/>
    </source>
</evidence>
<sequence length="435" mass="48895">MKFSLLAVAISFPLVNGFASPKGGFVSRFFRDRTSDAEEASFFSRFGKPVMKKLRDEGGFEDSTTEDENVWWKVKEDGIIGYVATEDMTGVSKHMTQLCSTISSQLYSKEKFEDFKLSTKDHKTEALIYDDHGIFKASTVPFLVAVCGDTMILGWRGTVTPFDAINDFAATPQSSFAWRKHAKTIKAQGAMTSIVINDIVNHEKEIIEECQKRGIKQIITTGQSLGGACSQLGHMILRAQIQDENSPWHVLDGKVNVRSVAFCGPMTTVLLDNASEETDKFVQEIADNSVNFIYKNDVVPRGYGYLTFVEDLVENAAPSLLKQKVPRFLRAVFDVRERMENLYAKKDTETVQDMVKVFSQYQHLGNLVYYESEDAAPRVVRDMGAFYANPEGEQDILRDIPYVPVKKFSVEEAVAWHMDIINAPGLSYPESQLSK</sequence>
<keyword evidence="4" id="KW-1185">Reference proteome</keyword>
<dbReference type="AlphaFoldDB" id="A0AAD3D9A5"/>
<dbReference type="EMBL" id="BLLK01000069">
    <property type="protein sequence ID" value="GFH60282.1"/>
    <property type="molecule type" value="Genomic_DNA"/>
</dbReference>
<feature type="chain" id="PRO_5041910168" description="Fungal lipase-type domain-containing protein" evidence="1">
    <location>
        <begin position="18"/>
        <end position="435"/>
    </location>
</feature>
<dbReference type="Proteomes" id="UP001054902">
    <property type="component" value="Unassembled WGS sequence"/>
</dbReference>
<comment type="caution">
    <text evidence="3">The sequence shown here is derived from an EMBL/GenBank/DDBJ whole genome shotgun (WGS) entry which is preliminary data.</text>
</comment>
<name>A0AAD3D9A5_9STRA</name>
<feature type="domain" description="Fungal lipase-type" evidence="2">
    <location>
        <begin position="153"/>
        <end position="301"/>
    </location>
</feature>